<feature type="non-terminal residue" evidence="3">
    <location>
        <position position="624"/>
    </location>
</feature>
<dbReference type="Gene3D" id="3.40.250.10">
    <property type="entry name" value="Rhodanese-like domain"/>
    <property type="match status" value="1"/>
</dbReference>
<proteinExistence type="predicted"/>
<gene>
    <name evidence="3" type="ORF">PCOR1329_LOCUS22028</name>
</gene>
<reference evidence="3" key="1">
    <citation type="submission" date="2023-10" db="EMBL/GenBank/DDBJ databases">
        <authorList>
            <person name="Chen Y."/>
            <person name="Shah S."/>
            <person name="Dougan E. K."/>
            <person name="Thang M."/>
            <person name="Chan C."/>
        </authorList>
    </citation>
    <scope>NUCLEOTIDE SEQUENCE [LARGE SCALE GENOMIC DNA]</scope>
</reference>
<dbReference type="SUPFAM" id="SSF52821">
    <property type="entry name" value="Rhodanese/Cell cycle control phosphatase"/>
    <property type="match status" value="1"/>
</dbReference>
<feature type="compositionally biased region" description="Low complexity" evidence="1">
    <location>
        <begin position="377"/>
        <end position="393"/>
    </location>
</feature>
<feature type="domain" description="Rhodanese" evidence="2">
    <location>
        <begin position="330"/>
        <end position="469"/>
    </location>
</feature>
<evidence type="ECO:0000259" key="2">
    <source>
        <dbReference type="PROSITE" id="PS50206"/>
    </source>
</evidence>
<evidence type="ECO:0000313" key="3">
    <source>
        <dbReference type="EMBL" id="CAK0820269.1"/>
    </source>
</evidence>
<comment type="caution">
    <text evidence="3">The sequence shown here is derived from an EMBL/GenBank/DDBJ whole genome shotgun (WGS) entry which is preliminary data.</text>
</comment>
<dbReference type="PROSITE" id="PS50206">
    <property type="entry name" value="RHODANESE_3"/>
    <property type="match status" value="1"/>
</dbReference>
<evidence type="ECO:0000256" key="1">
    <source>
        <dbReference type="SAM" id="MobiDB-lite"/>
    </source>
</evidence>
<feature type="region of interest" description="Disordered" evidence="1">
    <location>
        <begin position="364"/>
        <end position="404"/>
    </location>
</feature>
<dbReference type="InterPro" id="IPR001763">
    <property type="entry name" value="Rhodanese-like_dom"/>
</dbReference>
<organism evidence="3 4">
    <name type="scientific">Prorocentrum cordatum</name>
    <dbReference type="NCBI Taxonomy" id="2364126"/>
    <lineage>
        <taxon>Eukaryota</taxon>
        <taxon>Sar</taxon>
        <taxon>Alveolata</taxon>
        <taxon>Dinophyceae</taxon>
        <taxon>Prorocentrales</taxon>
        <taxon>Prorocentraceae</taxon>
        <taxon>Prorocentrum</taxon>
    </lineage>
</organism>
<dbReference type="InterPro" id="IPR036873">
    <property type="entry name" value="Rhodanese-like_dom_sf"/>
</dbReference>
<dbReference type="Pfam" id="PF00581">
    <property type="entry name" value="Rhodanese"/>
    <property type="match status" value="1"/>
</dbReference>
<keyword evidence="4" id="KW-1185">Reference proteome</keyword>
<sequence length="624" mass="66964">MVTQVILIISLFNFPLTSLATLSFLTVQALAFNNILPDLMEFYQEMDTRRALVDSVIDHAARLDRIYCSLPSAILADMTITTSTVVGLALNLRKCLVLVQSTVFQARLQQYILEQCPELSQIQVVRSCKYLGMMIGVSAHECYWSKPVAKFAPRVGEVRQAGLTLAKNIPTFNTLCLSLLSFVMQFAPLSRPVIAAYKNALQLLVVGPRFSFNYEMLTNMTSLGFPGQFKNLEAVSRATKFRLVSKCSEILEILEVDIPEVCSSDDSCILRTRPGALRLRARQAPGSSYAPALNRARGDPEPRDVALPDGSTLRVGLATDSLAYCLLAAHGDGALFIDVRPREAFNRSHIHGAWWLEHLAQEPPKSPAAAPLKTKQAGASNASTSTAASSTAPPARPAADSEEAAAAWETAVRQRCSLRTVVVYGAESGALKDPAVLGALRQLARLAVRPKGQLLVLRGGFAAFTRRFAFCARKQGAESSQPLPPSPAEILPPGCSAARGPPALYLGTERCLREPGAEKVLAALGVQVVVNLSGQPCTPRKKVGKVVEVRPAPAGGESIVATAREACEKVRRQGGPCLLYGPAAALAAAMLAAEALPSAVRTSDEADAWVRLRFPAMPVLDNAA</sequence>
<name>A0ABN9RMR7_9DINO</name>
<accession>A0ABN9RMR7</accession>
<protein>
    <recommendedName>
        <fullName evidence="2">Rhodanese domain-containing protein</fullName>
    </recommendedName>
</protein>
<evidence type="ECO:0000313" key="4">
    <source>
        <dbReference type="Proteomes" id="UP001189429"/>
    </source>
</evidence>
<dbReference type="EMBL" id="CAUYUJ010007313">
    <property type="protein sequence ID" value="CAK0820269.1"/>
    <property type="molecule type" value="Genomic_DNA"/>
</dbReference>
<dbReference type="Proteomes" id="UP001189429">
    <property type="component" value="Unassembled WGS sequence"/>
</dbReference>
<dbReference type="SMART" id="SM00450">
    <property type="entry name" value="RHOD"/>
    <property type="match status" value="1"/>
</dbReference>